<organism evidence="1 2">
    <name type="scientific">Cyclotella atomus</name>
    <dbReference type="NCBI Taxonomy" id="382360"/>
    <lineage>
        <taxon>Eukaryota</taxon>
        <taxon>Sar</taxon>
        <taxon>Stramenopiles</taxon>
        <taxon>Ochrophyta</taxon>
        <taxon>Bacillariophyta</taxon>
        <taxon>Coscinodiscophyceae</taxon>
        <taxon>Thalassiosirophycidae</taxon>
        <taxon>Stephanodiscales</taxon>
        <taxon>Stephanodiscaceae</taxon>
        <taxon>Cyclotella</taxon>
    </lineage>
</organism>
<keyword evidence="2" id="KW-1185">Reference proteome</keyword>
<evidence type="ECO:0000313" key="2">
    <source>
        <dbReference type="Proteomes" id="UP001530400"/>
    </source>
</evidence>
<comment type="caution">
    <text evidence="1">The sequence shown here is derived from an EMBL/GenBank/DDBJ whole genome shotgun (WGS) entry which is preliminary data.</text>
</comment>
<name>A0ABD3NG78_9STRA</name>
<gene>
    <name evidence="1" type="ORF">ACHAWO_013055</name>
</gene>
<protein>
    <submittedName>
        <fullName evidence="1">Uncharacterized protein</fullName>
    </submittedName>
</protein>
<reference evidence="1 2" key="1">
    <citation type="submission" date="2024-10" db="EMBL/GenBank/DDBJ databases">
        <title>Updated reference genomes for cyclostephanoid diatoms.</title>
        <authorList>
            <person name="Roberts W.R."/>
            <person name="Alverson A.J."/>
        </authorList>
    </citation>
    <scope>NUCLEOTIDE SEQUENCE [LARGE SCALE GENOMIC DNA]</scope>
    <source>
        <strain evidence="1 2">AJA010-31</strain>
    </source>
</reference>
<evidence type="ECO:0000313" key="1">
    <source>
        <dbReference type="EMBL" id="KAL3774353.1"/>
    </source>
</evidence>
<proteinExistence type="predicted"/>
<dbReference type="EMBL" id="JALLPJ020001198">
    <property type="protein sequence ID" value="KAL3774353.1"/>
    <property type="molecule type" value="Genomic_DNA"/>
</dbReference>
<dbReference type="AlphaFoldDB" id="A0ABD3NG78"/>
<dbReference type="Proteomes" id="UP001530400">
    <property type="component" value="Unassembled WGS sequence"/>
</dbReference>
<accession>A0ABD3NG78</accession>
<sequence>MDTDDGNLIVSQIDEFESDAADLLLYQIPFLKPFAGAPAPNVDVLRQKCDFYKCELL</sequence>